<evidence type="ECO:0000313" key="5">
    <source>
        <dbReference type="EMBL" id="PJF19546.1"/>
    </source>
</evidence>
<keyword evidence="4" id="KW-0539">Nucleus</keyword>
<dbReference type="OrthoDB" id="249087at2759"/>
<dbReference type="InterPro" id="IPR011333">
    <property type="entry name" value="SKP1/BTB/POZ_sf"/>
</dbReference>
<dbReference type="InterPro" id="IPR039948">
    <property type="entry name" value="ELC1"/>
</dbReference>
<organism evidence="5 6">
    <name type="scientific">Paramicrosporidium saccamoebae</name>
    <dbReference type="NCBI Taxonomy" id="1246581"/>
    <lineage>
        <taxon>Eukaryota</taxon>
        <taxon>Fungi</taxon>
        <taxon>Fungi incertae sedis</taxon>
        <taxon>Cryptomycota</taxon>
        <taxon>Cryptomycota incertae sedis</taxon>
        <taxon>Paramicrosporidium</taxon>
    </lineage>
</organism>
<evidence type="ECO:0000256" key="2">
    <source>
        <dbReference type="ARBA" id="ARBA00009993"/>
    </source>
</evidence>
<dbReference type="AlphaFoldDB" id="A0A2H9TP96"/>
<evidence type="ECO:0000256" key="4">
    <source>
        <dbReference type="ARBA" id="ARBA00023242"/>
    </source>
</evidence>
<dbReference type="EMBL" id="MTSL01000052">
    <property type="protein sequence ID" value="PJF19546.1"/>
    <property type="molecule type" value="Genomic_DNA"/>
</dbReference>
<dbReference type="STRING" id="1246581.A0A2H9TP96"/>
<dbReference type="Proteomes" id="UP000240830">
    <property type="component" value="Unassembled WGS sequence"/>
</dbReference>
<dbReference type="GO" id="GO:0005634">
    <property type="term" value="C:nucleus"/>
    <property type="evidence" value="ECO:0007669"/>
    <property type="project" value="UniProtKB-SubCell"/>
</dbReference>
<comment type="subcellular location">
    <subcellularLocation>
        <location evidence="1">Nucleus</location>
    </subcellularLocation>
</comment>
<reference evidence="5 6" key="1">
    <citation type="submission" date="2016-10" db="EMBL/GenBank/DDBJ databases">
        <title>The genome of Paramicrosporidium saccamoebae is the missing link in understanding Cryptomycota and Microsporidia evolution.</title>
        <authorList>
            <person name="Quandt C.A."/>
            <person name="Beaudet D."/>
            <person name="Corsaro D."/>
            <person name="Michel R."/>
            <person name="Corradi N."/>
            <person name="James T."/>
        </authorList>
    </citation>
    <scope>NUCLEOTIDE SEQUENCE [LARGE SCALE GENOMIC DNA]</scope>
    <source>
        <strain evidence="5 6">KSL3</strain>
    </source>
</reference>
<evidence type="ECO:0000313" key="6">
    <source>
        <dbReference type="Proteomes" id="UP000240830"/>
    </source>
</evidence>
<dbReference type="SMART" id="SM00512">
    <property type="entry name" value="Skp1"/>
    <property type="match status" value="1"/>
</dbReference>
<dbReference type="FunFam" id="3.30.710.10:FF:000035">
    <property type="entry name" value="Elongin C transcription elongation factor"/>
    <property type="match status" value="1"/>
</dbReference>
<keyword evidence="6" id="KW-1185">Reference proteome</keyword>
<protein>
    <recommendedName>
        <fullName evidence="3">Elongin-C</fullName>
    </recommendedName>
</protein>
<sequence length="105" mass="11721">MSLLDASTKGPAHVRLLSDDGMEFIIERETALFSRTLSMFLDASNGFVESSGTVQLHGIPGRLVERVCSFLHHRRKFDGLEQSPPWDIGAEESLDLLLVADYLEM</sequence>
<dbReference type="GO" id="GO:0006511">
    <property type="term" value="P:ubiquitin-dependent protein catabolic process"/>
    <property type="evidence" value="ECO:0007669"/>
    <property type="project" value="InterPro"/>
</dbReference>
<evidence type="ECO:0000256" key="1">
    <source>
        <dbReference type="ARBA" id="ARBA00004123"/>
    </source>
</evidence>
<dbReference type="InterPro" id="IPR001232">
    <property type="entry name" value="SKP1-like"/>
</dbReference>
<dbReference type="PANTHER" id="PTHR20648">
    <property type="entry name" value="ELONGIN-C"/>
    <property type="match status" value="1"/>
</dbReference>
<comment type="caution">
    <text evidence="5">The sequence shown here is derived from an EMBL/GenBank/DDBJ whole genome shotgun (WGS) entry which is preliminary data.</text>
</comment>
<comment type="similarity">
    <text evidence="2">Belongs to the SKP1 family.</text>
</comment>
<dbReference type="Gene3D" id="3.30.710.10">
    <property type="entry name" value="Potassium Channel Kv1.1, Chain A"/>
    <property type="match status" value="1"/>
</dbReference>
<evidence type="ECO:0000256" key="3">
    <source>
        <dbReference type="ARBA" id="ARBA00021347"/>
    </source>
</evidence>
<accession>A0A2H9TP96</accession>
<dbReference type="SUPFAM" id="SSF54695">
    <property type="entry name" value="POZ domain"/>
    <property type="match status" value="1"/>
</dbReference>
<gene>
    <name evidence="5" type="ORF">PSACC_00635</name>
</gene>
<name>A0A2H9TP96_9FUNG</name>
<proteinExistence type="inferred from homology"/>